<evidence type="ECO:0000256" key="2">
    <source>
        <dbReference type="ARBA" id="ARBA00022801"/>
    </source>
</evidence>
<feature type="domain" description="Nudix hydrolase" evidence="3">
    <location>
        <begin position="4"/>
        <end position="133"/>
    </location>
</feature>
<protein>
    <submittedName>
        <fullName evidence="4">NUDIX domain-containing protein</fullName>
    </submittedName>
</protein>
<keyword evidence="2" id="KW-0378">Hydrolase</keyword>
<accession>A0A6N7W9V8</accession>
<gene>
    <name evidence="4" type="ORF">FYJ24_09160</name>
</gene>
<evidence type="ECO:0000313" key="4">
    <source>
        <dbReference type="EMBL" id="MSS84928.1"/>
    </source>
</evidence>
<dbReference type="Pfam" id="PF00293">
    <property type="entry name" value="NUDIX"/>
    <property type="match status" value="1"/>
</dbReference>
<sequence>MPQPTLIHVSAVVLRNSHDELLTVRKNGTARFMLPGGKPEPGEDPKETAVRECQEELGAHLVPENLRLLGTFRAPAANERGSEVEATVFTYPEVFDVAPSAEIAELRWTPLDQKLPPDLAPLLEYRVIPLVTQSSQ</sequence>
<dbReference type="Gene3D" id="3.90.79.10">
    <property type="entry name" value="Nucleoside Triphosphate Pyrophosphohydrolase"/>
    <property type="match status" value="1"/>
</dbReference>
<dbReference type="PANTHER" id="PTHR43046">
    <property type="entry name" value="GDP-MANNOSE MANNOSYL HYDROLASE"/>
    <property type="match status" value="1"/>
</dbReference>
<evidence type="ECO:0000259" key="3">
    <source>
        <dbReference type="PROSITE" id="PS51462"/>
    </source>
</evidence>
<dbReference type="Proteomes" id="UP000470875">
    <property type="component" value="Unassembled WGS sequence"/>
</dbReference>
<comment type="caution">
    <text evidence="4">The sequence shown here is derived from an EMBL/GenBank/DDBJ whole genome shotgun (WGS) entry which is preliminary data.</text>
</comment>
<dbReference type="AlphaFoldDB" id="A0A6N7W9V8"/>
<keyword evidence="5" id="KW-1185">Reference proteome</keyword>
<dbReference type="PROSITE" id="PS51462">
    <property type="entry name" value="NUDIX"/>
    <property type="match status" value="1"/>
</dbReference>
<dbReference type="SUPFAM" id="SSF55811">
    <property type="entry name" value="Nudix"/>
    <property type="match status" value="1"/>
</dbReference>
<evidence type="ECO:0000256" key="1">
    <source>
        <dbReference type="ARBA" id="ARBA00001946"/>
    </source>
</evidence>
<dbReference type="InterPro" id="IPR015797">
    <property type="entry name" value="NUDIX_hydrolase-like_dom_sf"/>
</dbReference>
<comment type="cofactor">
    <cofactor evidence="1">
        <name>Mg(2+)</name>
        <dbReference type="ChEBI" id="CHEBI:18420"/>
    </cofactor>
</comment>
<reference evidence="4 5" key="1">
    <citation type="submission" date="2019-08" db="EMBL/GenBank/DDBJ databases">
        <title>In-depth cultivation of the pig gut microbiome towards novel bacterial diversity and tailored functional studies.</title>
        <authorList>
            <person name="Wylensek D."/>
            <person name="Hitch T.C.A."/>
            <person name="Clavel T."/>
        </authorList>
    </citation>
    <scope>NUCLEOTIDE SEQUENCE [LARGE SCALE GENOMIC DNA]</scope>
    <source>
        <strain evidence="4 5">WB03_NA08</strain>
    </source>
</reference>
<proteinExistence type="predicted"/>
<dbReference type="InterPro" id="IPR000086">
    <property type="entry name" value="NUDIX_hydrolase_dom"/>
</dbReference>
<evidence type="ECO:0000313" key="5">
    <source>
        <dbReference type="Proteomes" id="UP000470875"/>
    </source>
</evidence>
<name>A0A6N7W9V8_9ACTO</name>
<dbReference type="EMBL" id="VULO01000010">
    <property type="protein sequence ID" value="MSS84928.1"/>
    <property type="molecule type" value="Genomic_DNA"/>
</dbReference>
<organism evidence="4 5">
    <name type="scientific">Scrofimicrobium canadense</name>
    <dbReference type="NCBI Taxonomy" id="2652290"/>
    <lineage>
        <taxon>Bacteria</taxon>
        <taxon>Bacillati</taxon>
        <taxon>Actinomycetota</taxon>
        <taxon>Actinomycetes</taxon>
        <taxon>Actinomycetales</taxon>
        <taxon>Actinomycetaceae</taxon>
        <taxon>Scrofimicrobium</taxon>
    </lineage>
</organism>
<dbReference type="PANTHER" id="PTHR43046:SF2">
    <property type="entry name" value="8-OXO-DGTP DIPHOSPHATASE-RELATED"/>
    <property type="match status" value="1"/>
</dbReference>
<dbReference type="GO" id="GO:0016787">
    <property type="term" value="F:hydrolase activity"/>
    <property type="evidence" value="ECO:0007669"/>
    <property type="project" value="UniProtKB-KW"/>
</dbReference>
<dbReference type="CDD" id="cd04690">
    <property type="entry name" value="NUDIX_Hydrolase"/>
    <property type="match status" value="1"/>
</dbReference>